<accession>A0A9N7YJ58</accession>
<dbReference type="AlphaFoldDB" id="A0A9N7YJ58"/>
<dbReference type="EMBL" id="CADEAL010001090">
    <property type="protein sequence ID" value="CAB1428807.1"/>
    <property type="molecule type" value="Genomic_DNA"/>
</dbReference>
<organism evidence="1 2">
    <name type="scientific">Pleuronectes platessa</name>
    <name type="common">European plaice</name>
    <dbReference type="NCBI Taxonomy" id="8262"/>
    <lineage>
        <taxon>Eukaryota</taxon>
        <taxon>Metazoa</taxon>
        <taxon>Chordata</taxon>
        <taxon>Craniata</taxon>
        <taxon>Vertebrata</taxon>
        <taxon>Euteleostomi</taxon>
        <taxon>Actinopterygii</taxon>
        <taxon>Neopterygii</taxon>
        <taxon>Teleostei</taxon>
        <taxon>Neoteleostei</taxon>
        <taxon>Acanthomorphata</taxon>
        <taxon>Carangaria</taxon>
        <taxon>Pleuronectiformes</taxon>
        <taxon>Pleuronectoidei</taxon>
        <taxon>Pleuronectidae</taxon>
        <taxon>Pleuronectes</taxon>
    </lineage>
</organism>
<evidence type="ECO:0000313" key="2">
    <source>
        <dbReference type="Proteomes" id="UP001153269"/>
    </source>
</evidence>
<evidence type="ECO:0000313" key="1">
    <source>
        <dbReference type="EMBL" id="CAB1428807.1"/>
    </source>
</evidence>
<gene>
    <name evidence="1" type="ORF">PLEPLA_LOCUS16782</name>
</gene>
<keyword evidence="2" id="KW-1185">Reference proteome</keyword>
<sequence>MEEMDICVSHSLRKQERGLEKGQQVLTDGRKVRRFGCSGNKWSYDVHQPGRDGEMRAEQCGPAEAPEAEFNIPRMYFHYPASLNLTSAVFSSNYQDVRVREAESLITSNIRNI</sequence>
<reference evidence="1" key="1">
    <citation type="submission" date="2020-03" db="EMBL/GenBank/DDBJ databases">
        <authorList>
            <person name="Weist P."/>
        </authorList>
    </citation>
    <scope>NUCLEOTIDE SEQUENCE</scope>
</reference>
<proteinExistence type="predicted"/>
<name>A0A9N7YJ58_PLEPL</name>
<protein>
    <submittedName>
        <fullName evidence="1">Uncharacterized protein</fullName>
    </submittedName>
</protein>
<comment type="caution">
    <text evidence="1">The sequence shown here is derived from an EMBL/GenBank/DDBJ whole genome shotgun (WGS) entry which is preliminary data.</text>
</comment>
<dbReference type="Proteomes" id="UP001153269">
    <property type="component" value="Unassembled WGS sequence"/>
</dbReference>